<organism evidence="4 5">
    <name type="scientific">Nitzschia inconspicua</name>
    <dbReference type="NCBI Taxonomy" id="303405"/>
    <lineage>
        <taxon>Eukaryota</taxon>
        <taxon>Sar</taxon>
        <taxon>Stramenopiles</taxon>
        <taxon>Ochrophyta</taxon>
        <taxon>Bacillariophyta</taxon>
        <taxon>Bacillariophyceae</taxon>
        <taxon>Bacillariophycidae</taxon>
        <taxon>Bacillariales</taxon>
        <taxon>Bacillariaceae</taxon>
        <taxon>Nitzschia</taxon>
    </lineage>
</organism>
<evidence type="ECO:0000313" key="4">
    <source>
        <dbReference type="EMBL" id="KAG7353853.1"/>
    </source>
</evidence>
<keyword evidence="1" id="KW-0175">Coiled coil</keyword>
<reference evidence="4" key="2">
    <citation type="submission" date="2021-04" db="EMBL/GenBank/DDBJ databases">
        <authorList>
            <person name="Podell S."/>
        </authorList>
    </citation>
    <scope>NUCLEOTIDE SEQUENCE</scope>
    <source>
        <strain evidence="4">Hildebrandi</strain>
    </source>
</reference>
<feature type="compositionally biased region" description="Polar residues" evidence="2">
    <location>
        <begin position="118"/>
        <end position="128"/>
    </location>
</feature>
<dbReference type="InterPro" id="IPR048324">
    <property type="entry name" value="ZSWIM1-3_RNaseH-like"/>
</dbReference>
<name>A0A9K3L2W1_9STRA</name>
<feature type="domain" description="ZSWIM1/3 RNaseH-like" evidence="3">
    <location>
        <begin position="336"/>
        <end position="445"/>
    </location>
</feature>
<evidence type="ECO:0000256" key="1">
    <source>
        <dbReference type="SAM" id="Coils"/>
    </source>
</evidence>
<dbReference type="Proteomes" id="UP000693970">
    <property type="component" value="Unassembled WGS sequence"/>
</dbReference>
<gene>
    <name evidence="4" type="ORF">IV203_003208</name>
</gene>
<dbReference type="AlphaFoldDB" id="A0A9K3L2W1"/>
<dbReference type="Pfam" id="PF21056">
    <property type="entry name" value="ZSWIM1-3_RNaseH-like"/>
    <property type="match status" value="1"/>
</dbReference>
<comment type="caution">
    <text evidence="4">The sequence shown here is derived from an EMBL/GenBank/DDBJ whole genome shotgun (WGS) entry which is preliminary data.</text>
</comment>
<sequence length="568" mass="64121">MASFQDRHDLFSLTRTICKGFIVRFDPQTFPVVPGGVEKNKASMKKLFDSLMCASHHHGFCQLVSHNQNKAGRKYLRCSNFQIHRQNTATETAVGELRQSTLVCDRKNSRGPKGQSLPKRTSTSKATNSNETCKVKLAFDADSVSMFLVCGIGESQHEGHLPRNAIDMATRKRIVPAAAADFQKMSANHNIGPGKTAAMIEEEFGLHLTRRQEAQMQQMAKLADDLNNNTDELEQYKHLDSDTDHVLAYLKKKGATYCALYHGVRGTSAELVPQTQKKTKTEVGVSDMADSGQLIWTERMDYIGSQGHVQCEVLADEEVFAGDLFEYASERRKAVSARDDQHVLISLVWAITIGKRCLQAFPELLFSDATHKTNQENRPLITFGVKDAEGRVQVVIRAWEPNERAWMFRWLFQTAVPAINGKATCERIRLVLTDGDSQELTQLDAAISSVFTKCVCRRCGWHIIHQGWKQHVGSLDRSEEAKEIAKRIRSWLYSFMKSIETLDEYKASKALLLLSYVNSEEVVKVIGDNNADHIVTFLRSNVFVHEQHFARCFYLDVRGFDAYSNTCL</sequence>
<protein>
    <submittedName>
        <fullName evidence="4">MULE transposase domain containing protein</fullName>
    </submittedName>
</protein>
<evidence type="ECO:0000313" key="5">
    <source>
        <dbReference type="Proteomes" id="UP000693970"/>
    </source>
</evidence>
<dbReference type="OrthoDB" id="124789at2759"/>
<dbReference type="PANTHER" id="PTHR47718">
    <property type="entry name" value="OS01G0519700 PROTEIN"/>
    <property type="match status" value="1"/>
</dbReference>
<evidence type="ECO:0000259" key="3">
    <source>
        <dbReference type="Pfam" id="PF21056"/>
    </source>
</evidence>
<feature type="coiled-coil region" evidence="1">
    <location>
        <begin position="209"/>
        <end position="239"/>
    </location>
</feature>
<evidence type="ECO:0000256" key="2">
    <source>
        <dbReference type="SAM" id="MobiDB-lite"/>
    </source>
</evidence>
<accession>A0A9K3L2W1</accession>
<keyword evidence="5" id="KW-1185">Reference proteome</keyword>
<feature type="region of interest" description="Disordered" evidence="2">
    <location>
        <begin position="105"/>
        <end position="128"/>
    </location>
</feature>
<reference evidence="4" key="1">
    <citation type="journal article" date="2021" name="Sci. Rep.">
        <title>Diploid genomic architecture of Nitzschia inconspicua, an elite biomass production diatom.</title>
        <authorList>
            <person name="Oliver A."/>
            <person name="Podell S."/>
            <person name="Pinowska A."/>
            <person name="Traller J.C."/>
            <person name="Smith S.R."/>
            <person name="McClure R."/>
            <person name="Beliaev A."/>
            <person name="Bohutskyi P."/>
            <person name="Hill E.A."/>
            <person name="Rabines A."/>
            <person name="Zheng H."/>
            <person name="Allen L.Z."/>
            <person name="Kuo A."/>
            <person name="Grigoriev I.V."/>
            <person name="Allen A.E."/>
            <person name="Hazlebeck D."/>
            <person name="Allen E.E."/>
        </authorList>
    </citation>
    <scope>NUCLEOTIDE SEQUENCE</scope>
    <source>
        <strain evidence="4">Hildebrandi</strain>
    </source>
</reference>
<proteinExistence type="predicted"/>
<dbReference type="EMBL" id="JAGRRH010000016">
    <property type="protein sequence ID" value="KAG7353853.1"/>
    <property type="molecule type" value="Genomic_DNA"/>
</dbReference>